<evidence type="ECO:0000313" key="1">
    <source>
        <dbReference type="EMBL" id="NEN74932.1"/>
    </source>
</evidence>
<gene>
    <name evidence="1" type="ORF">F9B74_01125</name>
</gene>
<evidence type="ECO:0000313" key="2">
    <source>
        <dbReference type="Proteomes" id="UP000477651"/>
    </source>
</evidence>
<organism evidence="1 2">
    <name type="scientific">Pelistega ratti</name>
    <dbReference type="NCBI Taxonomy" id="2652177"/>
    <lineage>
        <taxon>Bacteria</taxon>
        <taxon>Pseudomonadati</taxon>
        <taxon>Pseudomonadota</taxon>
        <taxon>Betaproteobacteria</taxon>
        <taxon>Burkholderiales</taxon>
        <taxon>Alcaligenaceae</taxon>
        <taxon>Pelistega</taxon>
    </lineage>
</organism>
<name>A0A6L9Y3G6_9BURK</name>
<dbReference type="RefSeq" id="WP_163763728.1">
    <property type="nucleotide sequence ID" value="NZ_JAAGYR010000002.1"/>
</dbReference>
<dbReference type="Gene3D" id="3.30.1300.30">
    <property type="entry name" value="GSPII I/J protein-like"/>
    <property type="match status" value="1"/>
</dbReference>
<protein>
    <submittedName>
        <fullName evidence="1">Uncharacterized protein</fullName>
    </submittedName>
</protein>
<comment type="caution">
    <text evidence="1">The sequence shown here is derived from an EMBL/GenBank/DDBJ whole genome shotgun (WGS) entry which is preliminary data.</text>
</comment>
<dbReference type="Proteomes" id="UP000477651">
    <property type="component" value="Unassembled WGS sequence"/>
</dbReference>
<dbReference type="AlphaFoldDB" id="A0A6L9Y3G6"/>
<sequence>MYVHSYLRLSDNGNIVIKVSGSANTTGDYIGGAAVGWKF</sequence>
<accession>A0A6L9Y3G6</accession>
<keyword evidence="2" id="KW-1185">Reference proteome</keyword>
<proteinExistence type="predicted"/>
<dbReference type="EMBL" id="JAAGYR010000002">
    <property type="protein sequence ID" value="NEN74932.1"/>
    <property type="molecule type" value="Genomic_DNA"/>
</dbReference>
<reference evidence="1 2" key="1">
    <citation type="submission" date="2020-02" db="EMBL/GenBank/DDBJ databases">
        <title>Pelistega sp. NLN82 were isolated from wild rodents of the Hainan Island.</title>
        <authorList>
            <person name="Niu N."/>
            <person name="Zhou J."/>
        </authorList>
    </citation>
    <scope>NUCLEOTIDE SEQUENCE [LARGE SCALE GENOMIC DNA]</scope>
    <source>
        <strain evidence="1 2">NLN82</strain>
    </source>
</reference>